<comment type="similarity">
    <text evidence="3 14">Belongs to the Nth/MutY family.</text>
</comment>
<evidence type="ECO:0000256" key="14">
    <source>
        <dbReference type="RuleBase" id="RU365096"/>
    </source>
</evidence>
<dbReference type="Gene3D" id="1.10.1670.10">
    <property type="entry name" value="Helix-hairpin-Helix base-excision DNA repair enzymes (C-terminal)"/>
    <property type="match status" value="1"/>
</dbReference>
<dbReference type="Gene3D" id="1.10.340.30">
    <property type="entry name" value="Hypothetical protein, domain 2"/>
    <property type="match status" value="1"/>
</dbReference>
<dbReference type="AlphaFoldDB" id="A0A934TZG0"/>
<keyword evidence="11" id="KW-0411">Iron-sulfur</keyword>
<comment type="function">
    <text evidence="2">Adenine glycosylase active on G-A mispairs. MutY also corrects error-prone DNA synthesis past GO lesions which are due to the oxidatively damaged form of guanine: 7,8-dihydro-8-oxoguanine (8-oxo-dGTP).</text>
</comment>
<dbReference type="Pfam" id="PF14815">
    <property type="entry name" value="NUDIX_4"/>
    <property type="match status" value="1"/>
</dbReference>
<evidence type="ECO:0000256" key="8">
    <source>
        <dbReference type="ARBA" id="ARBA00022763"/>
    </source>
</evidence>
<evidence type="ECO:0000313" key="17">
    <source>
        <dbReference type="Proteomes" id="UP000633365"/>
    </source>
</evidence>
<dbReference type="Pfam" id="PF00633">
    <property type="entry name" value="HHH"/>
    <property type="match status" value="1"/>
</dbReference>
<dbReference type="GO" id="GO:0051539">
    <property type="term" value="F:4 iron, 4 sulfur cluster binding"/>
    <property type="evidence" value="ECO:0007669"/>
    <property type="project" value="UniProtKB-UniRule"/>
</dbReference>
<evidence type="ECO:0000256" key="9">
    <source>
        <dbReference type="ARBA" id="ARBA00022801"/>
    </source>
</evidence>
<comment type="cofactor">
    <cofactor evidence="14">
        <name>[4Fe-4S] cluster</name>
        <dbReference type="ChEBI" id="CHEBI:49883"/>
    </cofactor>
    <text evidence="14">Binds 1 [4Fe-4S] cluster.</text>
</comment>
<evidence type="ECO:0000256" key="12">
    <source>
        <dbReference type="ARBA" id="ARBA00023204"/>
    </source>
</evidence>
<keyword evidence="10 14" id="KW-0408">Iron</keyword>
<dbReference type="SUPFAM" id="SSF55811">
    <property type="entry name" value="Nudix"/>
    <property type="match status" value="1"/>
</dbReference>
<dbReference type="GO" id="GO:0000701">
    <property type="term" value="F:purine-specific mismatch base pair DNA N-glycosylase activity"/>
    <property type="evidence" value="ECO:0007669"/>
    <property type="project" value="UniProtKB-EC"/>
</dbReference>
<keyword evidence="12" id="KW-0234">DNA repair</keyword>
<evidence type="ECO:0000313" key="16">
    <source>
        <dbReference type="EMBL" id="MBK6088502.1"/>
    </source>
</evidence>
<dbReference type="NCBIfam" id="TIGR01084">
    <property type="entry name" value="mutY"/>
    <property type="match status" value="1"/>
</dbReference>
<keyword evidence="13 14" id="KW-0326">Glycosidase</keyword>
<comment type="catalytic activity">
    <reaction evidence="1 14">
        <text>Hydrolyzes free adenine bases from 7,8-dihydro-8-oxoguanine:adenine mismatched double-stranded DNA, leaving an apurinic site.</text>
        <dbReference type="EC" id="3.2.2.31"/>
    </reaction>
</comment>
<dbReference type="EMBL" id="JAEQMG010000061">
    <property type="protein sequence ID" value="MBK6088502.1"/>
    <property type="molecule type" value="Genomic_DNA"/>
</dbReference>
<dbReference type="GO" id="GO:0032357">
    <property type="term" value="F:oxidized purine DNA binding"/>
    <property type="evidence" value="ECO:0007669"/>
    <property type="project" value="TreeGrafter"/>
</dbReference>
<dbReference type="SUPFAM" id="SSF48150">
    <property type="entry name" value="DNA-glycosylase"/>
    <property type="match status" value="1"/>
</dbReference>
<feature type="domain" description="HhH-GPD" evidence="15">
    <location>
        <begin position="40"/>
        <end position="190"/>
    </location>
</feature>
<dbReference type="GO" id="GO:0046872">
    <property type="term" value="F:metal ion binding"/>
    <property type="evidence" value="ECO:0007669"/>
    <property type="project" value="UniProtKB-UniRule"/>
</dbReference>
<reference evidence="16" key="1">
    <citation type="submission" date="2021-01" db="EMBL/GenBank/DDBJ databases">
        <title>Genome public.</title>
        <authorList>
            <person name="Liu C."/>
            <person name="Sun Q."/>
        </authorList>
    </citation>
    <scope>NUCLEOTIDE SEQUENCE</scope>
    <source>
        <strain evidence="16">M6</strain>
    </source>
</reference>
<dbReference type="EC" id="3.2.2.31" evidence="4 14"/>
<dbReference type="InterPro" id="IPR000445">
    <property type="entry name" value="HhH_motif"/>
</dbReference>
<evidence type="ECO:0000256" key="10">
    <source>
        <dbReference type="ARBA" id="ARBA00023004"/>
    </source>
</evidence>
<dbReference type="GO" id="GO:0006298">
    <property type="term" value="P:mismatch repair"/>
    <property type="evidence" value="ECO:0007669"/>
    <property type="project" value="TreeGrafter"/>
</dbReference>
<dbReference type="InterPro" id="IPR044298">
    <property type="entry name" value="MIG/MutY"/>
</dbReference>
<evidence type="ECO:0000256" key="13">
    <source>
        <dbReference type="ARBA" id="ARBA00023295"/>
    </source>
</evidence>
<proteinExistence type="inferred from homology"/>
<sequence length="342" mass="39212">MSKSLSPIVEPLLNWFDQNKRVLPWRQDKEPYHVWISEIMLQQTRIEAVMGYYARFLEALPDVESLSKVDDDALMKLWEGLGYYSRARNLKKAAIVITEEYGGEFPQAFIELKKLPGIGEYTAGAIASICFDEKVPAVDGNVLRVIARVQGSRDNVLLPQTKKTVTEQLKKIMPQRAGAFNEALMELGELVCLPNGAPLCESCPLQEHCTAYKKGLTEQIPVRVKKMKRKRADKSVFMITDPDGRIAIEKRPDTGLLSGMYQLPNVEGFHTDDELQEILRQWELVPIDIVFTKEAKHVFTHIDWYMKAYHVTVTEHNDRFIWVTEDKLKNSYPLPTAFQKLL</sequence>
<dbReference type="CDD" id="cd00056">
    <property type="entry name" value="ENDO3c"/>
    <property type="match status" value="1"/>
</dbReference>
<dbReference type="FunFam" id="1.10.340.30:FF:000002">
    <property type="entry name" value="Adenine DNA glycosylase"/>
    <property type="match status" value="1"/>
</dbReference>
<dbReference type="InterPro" id="IPR023170">
    <property type="entry name" value="HhH_base_excis_C"/>
</dbReference>
<dbReference type="PANTHER" id="PTHR42944">
    <property type="entry name" value="ADENINE DNA GLYCOSYLASE"/>
    <property type="match status" value="1"/>
</dbReference>
<comment type="caution">
    <text evidence="16">The sequence shown here is derived from an EMBL/GenBank/DDBJ whole genome shotgun (WGS) entry which is preliminary data.</text>
</comment>
<keyword evidence="7" id="KW-0479">Metal-binding</keyword>
<protein>
    <recommendedName>
        <fullName evidence="5 14">Adenine DNA glycosylase</fullName>
        <ecNumber evidence="4 14">3.2.2.31</ecNumber>
    </recommendedName>
</protein>
<dbReference type="CDD" id="cd03431">
    <property type="entry name" value="NUDIX_DNA_Glycosylase_C-MutY"/>
    <property type="match status" value="1"/>
</dbReference>
<keyword evidence="8 14" id="KW-0227">DNA damage</keyword>
<evidence type="ECO:0000256" key="6">
    <source>
        <dbReference type="ARBA" id="ARBA00022485"/>
    </source>
</evidence>
<dbReference type="SMART" id="SM00478">
    <property type="entry name" value="ENDO3c"/>
    <property type="match status" value="1"/>
</dbReference>
<dbReference type="Pfam" id="PF00730">
    <property type="entry name" value="HhH-GPD"/>
    <property type="match status" value="1"/>
</dbReference>
<evidence type="ECO:0000256" key="3">
    <source>
        <dbReference type="ARBA" id="ARBA00008343"/>
    </source>
</evidence>
<dbReference type="GO" id="GO:0035485">
    <property type="term" value="F:adenine/guanine mispair binding"/>
    <property type="evidence" value="ECO:0007669"/>
    <property type="project" value="TreeGrafter"/>
</dbReference>
<evidence type="ECO:0000256" key="5">
    <source>
        <dbReference type="ARBA" id="ARBA00022023"/>
    </source>
</evidence>
<dbReference type="PANTHER" id="PTHR42944:SF1">
    <property type="entry name" value="ADENINE DNA GLYCOSYLASE"/>
    <property type="match status" value="1"/>
</dbReference>
<organism evidence="16 17">
    <name type="scientific">Ruminococcus difficilis</name>
    <dbReference type="NCBI Taxonomy" id="2763069"/>
    <lineage>
        <taxon>Bacteria</taxon>
        <taxon>Bacillati</taxon>
        <taxon>Bacillota</taxon>
        <taxon>Clostridia</taxon>
        <taxon>Eubacteriales</taxon>
        <taxon>Oscillospiraceae</taxon>
        <taxon>Ruminococcus</taxon>
    </lineage>
</organism>
<evidence type="ECO:0000256" key="4">
    <source>
        <dbReference type="ARBA" id="ARBA00012045"/>
    </source>
</evidence>
<dbReference type="GO" id="GO:0006284">
    <property type="term" value="P:base-excision repair"/>
    <property type="evidence" value="ECO:0007669"/>
    <property type="project" value="UniProtKB-UniRule"/>
</dbReference>
<evidence type="ECO:0000256" key="11">
    <source>
        <dbReference type="ARBA" id="ARBA00023014"/>
    </source>
</evidence>
<name>A0A934TZG0_9FIRM</name>
<dbReference type="InterPro" id="IPR003265">
    <property type="entry name" value="HhH-GPD_domain"/>
</dbReference>
<accession>A0A934TZG0</accession>
<keyword evidence="17" id="KW-1185">Reference proteome</keyword>
<keyword evidence="6" id="KW-0004">4Fe-4S</keyword>
<keyword evidence="9" id="KW-0378">Hydrolase</keyword>
<dbReference type="RefSeq" id="WP_201427396.1">
    <property type="nucleotide sequence ID" value="NZ_JAEQMG010000061.1"/>
</dbReference>
<dbReference type="Proteomes" id="UP000633365">
    <property type="component" value="Unassembled WGS sequence"/>
</dbReference>
<evidence type="ECO:0000256" key="2">
    <source>
        <dbReference type="ARBA" id="ARBA00002933"/>
    </source>
</evidence>
<dbReference type="InterPro" id="IPR011257">
    <property type="entry name" value="DNA_glycosylase"/>
</dbReference>
<dbReference type="Gene3D" id="3.90.79.10">
    <property type="entry name" value="Nucleoside Triphosphate Pyrophosphohydrolase"/>
    <property type="match status" value="1"/>
</dbReference>
<evidence type="ECO:0000259" key="15">
    <source>
        <dbReference type="SMART" id="SM00478"/>
    </source>
</evidence>
<dbReference type="InterPro" id="IPR029119">
    <property type="entry name" value="MutY_C"/>
</dbReference>
<dbReference type="InterPro" id="IPR015797">
    <property type="entry name" value="NUDIX_hydrolase-like_dom_sf"/>
</dbReference>
<evidence type="ECO:0000256" key="1">
    <source>
        <dbReference type="ARBA" id="ARBA00000843"/>
    </source>
</evidence>
<evidence type="ECO:0000256" key="7">
    <source>
        <dbReference type="ARBA" id="ARBA00022723"/>
    </source>
</evidence>
<dbReference type="GO" id="GO:0034039">
    <property type="term" value="F:8-oxo-7,8-dihydroguanine DNA N-glycosylase activity"/>
    <property type="evidence" value="ECO:0007669"/>
    <property type="project" value="TreeGrafter"/>
</dbReference>
<gene>
    <name evidence="16" type="primary">mutY</name>
    <name evidence="16" type="ORF">JKK62_07505</name>
</gene>
<dbReference type="InterPro" id="IPR005760">
    <property type="entry name" value="A/G_AdeGlyc_MutY"/>
</dbReference>